<feature type="compositionally biased region" description="Acidic residues" evidence="2">
    <location>
        <begin position="65"/>
        <end position="78"/>
    </location>
</feature>
<accession>A0A7J6LS71</accession>
<feature type="region of interest" description="Disordered" evidence="2">
    <location>
        <begin position="61"/>
        <end position="138"/>
    </location>
</feature>
<feature type="compositionally biased region" description="Polar residues" evidence="2">
    <location>
        <begin position="232"/>
        <end position="242"/>
    </location>
</feature>
<evidence type="ECO:0000313" key="4">
    <source>
        <dbReference type="Proteomes" id="UP000591131"/>
    </source>
</evidence>
<organism evidence="3 4">
    <name type="scientific">Perkinsus chesapeaki</name>
    <name type="common">Clam parasite</name>
    <name type="synonym">Perkinsus andrewsi</name>
    <dbReference type="NCBI Taxonomy" id="330153"/>
    <lineage>
        <taxon>Eukaryota</taxon>
        <taxon>Sar</taxon>
        <taxon>Alveolata</taxon>
        <taxon>Perkinsozoa</taxon>
        <taxon>Perkinsea</taxon>
        <taxon>Perkinsida</taxon>
        <taxon>Perkinsidae</taxon>
        <taxon>Perkinsus</taxon>
    </lineage>
</organism>
<protein>
    <submittedName>
        <fullName evidence="3">Uncharacterized protein</fullName>
    </submittedName>
</protein>
<feature type="region of interest" description="Disordered" evidence="2">
    <location>
        <begin position="170"/>
        <end position="248"/>
    </location>
</feature>
<gene>
    <name evidence="3" type="ORF">FOL47_006383</name>
</gene>
<keyword evidence="1" id="KW-0175">Coiled coil</keyword>
<dbReference type="OrthoDB" id="10439865at2759"/>
<proteinExistence type="predicted"/>
<keyword evidence="4" id="KW-1185">Reference proteome</keyword>
<feature type="compositionally biased region" description="Basic and acidic residues" evidence="2">
    <location>
        <begin position="200"/>
        <end position="215"/>
    </location>
</feature>
<evidence type="ECO:0000313" key="3">
    <source>
        <dbReference type="EMBL" id="KAF4662138.1"/>
    </source>
</evidence>
<feature type="compositionally biased region" description="Basic and acidic residues" evidence="2">
    <location>
        <begin position="101"/>
        <end position="111"/>
    </location>
</feature>
<evidence type="ECO:0000256" key="2">
    <source>
        <dbReference type="SAM" id="MobiDB-lite"/>
    </source>
</evidence>
<feature type="compositionally biased region" description="Basic and acidic residues" evidence="2">
    <location>
        <begin position="170"/>
        <end position="192"/>
    </location>
</feature>
<comment type="caution">
    <text evidence="3">The sequence shown here is derived from an EMBL/GenBank/DDBJ whole genome shotgun (WGS) entry which is preliminary data.</text>
</comment>
<evidence type="ECO:0000256" key="1">
    <source>
        <dbReference type="SAM" id="Coils"/>
    </source>
</evidence>
<dbReference type="AlphaFoldDB" id="A0A7J6LS71"/>
<sequence>MGTRQQIELAKARNATVSALRGMRKLESEVKALRGRLEDLEVEKALNEKSLRDEIERLKAGEETMLLDDNAEDDDIPDEGSSTISNIKQDGADNNGANRRSSGEEGSKRFFDQAMDQTLESARREGDSNRFMMGPPEGQSVTLEMANRALANGCKKRDEEIARLRAELERVTNELNEMRTKERMQKSDKGESSSEVESAEDTKEVKKDTRDEVVDWKTVVRSTAGKDDENADTSAPAQNTAAQEDKKKQKWYRKLLCFSSSVEDPAKVKPAAGADQPSTPPVLSARTEAATSAPHSP</sequence>
<reference evidence="3 4" key="1">
    <citation type="submission" date="2020-04" db="EMBL/GenBank/DDBJ databases">
        <title>Perkinsus chesapeaki whole genome sequence.</title>
        <authorList>
            <person name="Bogema D.R."/>
        </authorList>
    </citation>
    <scope>NUCLEOTIDE SEQUENCE [LARGE SCALE GENOMIC DNA]</scope>
    <source>
        <strain evidence="3">ATCC PRA-425</strain>
    </source>
</reference>
<dbReference type="Proteomes" id="UP000591131">
    <property type="component" value="Unassembled WGS sequence"/>
</dbReference>
<name>A0A7J6LS71_PERCH</name>
<dbReference type="EMBL" id="JAAPAO010000355">
    <property type="protein sequence ID" value="KAF4662138.1"/>
    <property type="molecule type" value="Genomic_DNA"/>
</dbReference>
<feature type="coiled-coil region" evidence="1">
    <location>
        <begin position="23"/>
        <end position="50"/>
    </location>
</feature>
<feature type="region of interest" description="Disordered" evidence="2">
    <location>
        <begin position="262"/>
        <end position="297"/>
    </location>
</feature>